<evidence type="ECO:0000313" key="1">
    <source>
        <dbReference type="EMBL" id="KAJ8917512.1"/>
    </source>
</evidence>
<keyword evidence="2" id="KW-1185">Reference proteome</keyword>
<reference evidence="1 2" key="1">
    <citation type="journal article" date="2023" name="Insect Mol. Biol.">
        <title>Genome sequencing provides insights into the evolution of gene families encoding plant cell wall-degrading enzymes in longhorned beetles.</title>
        <authorList>
            <person name="Shin N.R."/>
            <person name="Okamura Y."/>
            <person name="Kirsch R."/>
            <person name="Pauchet Y."/>
        </authorList>
    </citation>
    <scope>NUCLEOTIDE SEQUENCE [LARGE SCALE GENOMIC DNA]</scope>
    <source>
        <strain evidence="1">EAD_L_NR</strain>
    </source>
</reference>
<sequence length="109" mass="12653">MRQVQATETLKRKKIDAFSSAIHLRDAEVCVWKGYYSDRTELVPQGFQGENTFPYVNRDEMPYNLDYSAVKLPSKDLKNFSTKVKFGEDIWVLGEVEVQEVEEEKVEAD</sequence>
<gene>
    <name evidence="1" type="ORF">NQ315_005561</name>
</gene>
<name>A0AAV8VU53_9CUCU</name>
<comment type="caution">
    <text evidence="1">The sequence shown here is derived from an EMBL/GenBank/DDBJ whole genome shotgun (WGS) entry which is preliminary data.</text>
</comment>
<organism evidence="1 2">
    <name type="scientific">Exocentrus adspersus</name>
    <dbReference type="NCBI Taxonomy" id="1586481"/>
    <lineage>
        <taxon>Eukaryota</taxon>
        <taxon>Metazoa</taxon>
        <taxon>Ecdysozoa</taxon>
        <taxon>Arthropoda</taxon>
        <taxon>Hexapoda</taxon>
        <taxon>Insecta</taxon>
        <taxon>Pterygota</taxon>
        <taxon>Neoptera</taxon>
        <taxon>Endopterygota</taxon>
        <taxon>Coleoptera</taxon>
        <taxon>Polyphaga</taxon>
        <taxon>Cucujiformia</taxon>
        <taxon>Chrysomeloidea</taxon>
        <taxon>Cerambycidae</taxon>
        <taxon>Lamiinae</taxon>
        <taxon>Acanthocinini</taxon>
        <taxon>Exocentrus</taxon>
    </lineage>
</organism>
<accession>A0AAV8VU53</accession>
<dbReference type="AlphaFoldDB" id="A0AAV8VU53"/>
<proteinExistence type="predicted"/>
<dbReference type="Proteomes" id="UP001159042">
    <property type="component" value="Unassembled WGS sequence"/>
</dbReference>
<evidence type="ECO:0000313" key="2">
    <source>
        <dbReference type="Proteomes" id="UP001159042"/>
    </source>
</evidence>
<protein>
    <submittedName>
        <fullName evidence="1">Uncharacterized protein</fullName>
    </submittedName>
</protein>
<dbReference type="EMBL" id="JANEYG010000033">
    <property type="protein sequence ID" value="KAJ8917512.1"/>
    <property type="molecule type" value="Genomic_DNA"/>
</dbReference>